<evidence type="ECO:0000256" key="8">
    <source>
        <dbReference type="RuleBase" id="RU003870"/>
    </source>
</evidence>
<dbReference type="FunFam" id="3.90.930.12:FF:000002">
    <property type="entry name" value="50S ribosomal protein L6"/>
    <property type="match status" value="1"/>
</dbReference>
<protein>
    <recommendedName>
        <fullName evidence="6">Large ribosomal subunit protein uL6</fullName>
    </recommendedName>
</protein>
<evidence type="ECO:0000256" key="7">
    <source>
        <dbReference type="RuleBase" id="RU003869"/>
    </source>
</evidence>
<evidence type="ECO:0000259" key="10">
    <source>
        <dbReference type="Pfam" id="PF00347"/>
    </source>
</evidence>
<reference evidence="11" key="1">
    <citation type="submission" date="2022-01" db="EMBL/GenBank/DDBJ databases">
        <authorList>
            <person name="Karlyshev A.V."/>
            <person name="Jaspars M."/>
        </authorList>
    </citation>
    <scope>NUCLEOTIDE SEQUENCE</scope>
    <source>
        <strain evidence="11">AGSA3-2</strain>
    </source>
</reference>
<dbReference type="PANTHER" id="PTHR11655:SF14">
    <property type="entry name" value="LARGE RIBOSOMAL SUBUNIT PROTEIN UL6M"/>
    <property type="match status" value="1"/>
</dbReference>
<dbReference type="PRINTS" id="PR00059">
    <property type="entry name" value="RIBOSOMALL6"/>
</dbReference>
<dbReference type="PANTHER" id="PTHR11655">
    <property type="entry name" value="60S/50S RIBOSOMAL PROTEIN L6/L9"/>
    <property type="match status" value="1"/>
</dbReference>
<dbReference type="Proteomes" id="UP001107961">
    <property type="component" value="Unassembled WGS sequence"/>
</dbReference>
<feature type="domain" description="Large ribosomal subunit protein uL6 alpha-beta" evidence="10">
    <location>
        <begin position="12"/>
        <end position="82"/>
    </location>
</feature>
<comment type="caution">
    <text evidence="11">The sequence shown here is derived from an EMBL/GenBank/DDBJ whole genome shotgun (WGS) entry which is preliminary data.</text>
</comment>
<dbReference type="GO" id="GO:0003735">
    <property type="term" value="F:structural constituent of ribosome"/>
    <property type="evidence" value="ECO:0007669"/>
    <property type="project" value="UniProtKB-UniRule"/>
</dbReference>
<gene>
    <name evidence="6 11" type="primary">rplF</name>
    <name evidence="11" type="ORF">LZG35_14555</name>
</gene>
<feature type="region of interest" description="Disordered" evidence="9">
    <location>
        <begin position="155"/>
        <end position="177"/>
    </location>
</feature>
<keyword evidence="5 6" id="KW-0687">Ribonucleoprotein</keyword>
<feature type="domain" description="Large ribosomal subunit protein uL6 alpha-beta" evidence="10">
    <location>
        <begin position="91"/>
        <end position="164"/>
    </location>
</feature>
<evidence type="ECO:0000256" key="1">
    <source>
        <dbReference type="ARBA" id="ARBA00009356"/>
    </source>
</evidence>
<dbReference type="InterPro" id="IPR002358">
    <property type="entry name" value="Ribosomal_uL6_CS"/>
</dbReference>
<evidence type="ECO:0000256" key="3">
    <source>
        <dbReference type="ARBA" id="ARBA00022884"/>
    </source>
</evidence>
<dbReference type="FunFam" id="3.90.930.12:FF:000001">
    <property type="entry name" value="50S ribosomal protein L6"/>
    <property type="match status" value="1"/>
</dbReference>
<dbReference type="GO" id="GO:0019843">
    <property type="term" value="F:rRNA binding"/>
    <property type="evidence" value="ECO:0007669"/>
    <property type="project" value="UniProtKB-UniRule"/>
</dbReference>
<dbReference type="Gene3D" id="3.90.930.12">
    <property type="entry name" value="Ribosomal protein L6, alpha-beta domain"/>
    <property type="match status" value="2"/>
</dbReference>
<dbReference type="PROSITE" id="PS00525">
    <property type="entry name" value="RIBOSOMAL_L6_1"/>
    <property type="match status" value="1"/>
</dbReference>
<organism evidence="11 12">
    <name type="scientific">Alloalcanivorax xenomutans</name>
    <dbReference type="NCBI Taxonomy" id="1094342"/>
    <lineage>
        <taxon>Bacteria</taxon>
        <taxon>Pseudomonadati</taxon>
        <taxon>Pseudomonadota</taxon>
        <taxon>Gammaproteobacteria</taxon>
        <taxon>Oceanospirillales</taxon>
        <taxon>Alcanivoracaceae</taxon>
        <taxon>Alloalcanivorax</taxon>
    </lineage>
</organism>
<dbReference type="HAMAP" id="MF_01365_B">
    <property type="entry name" value="Ribosomal_uL6_B"/>
    <property type="match status" value="1"/>
</dbReference>
<evidence type="ECO:0000313" key="11">
    <source>
        <dbReference type="EMBL" id="MCE7509856.1"/>
    </source>
</evidence>
<dbReference type="PIRSF" id="PIRSF002162">
    <property type="entry name" value="Ribosomal_L6"/>
    <property type="match status" value="1"/>
</dbReference>
<dbReference type="EMBL" id="JAJVKT010000018">
    <property type="protein sequence ID" value="MCE7509856.1"/>
    <property type="molecule type" value="Genomic_DNA"/>
</dbReference>
<proteinExistence type="inferred from homology"/>
<dbReference type="GO" id="GO:0002181">
    <property type="term" value="P:cytoplasmic translation"/>
    <property type="evidence" value="ECO:0007669"/>
    <property type="project" value="TreeGrafter"/>
</dbReference>
<dbReference type="InterPro" id="IPR020040">
    <property type="entry name" value="Ribosomal_uL6_a/b-dom"/>
</dbReference>
<dbReference type="RefSeq" id="WP_022995837.1">
    <property type="nucleotide sequence ID" value="NZ_CBDDTQ010000006.1"/>
</dbReference>
<evidence type="ECO:0000256" key="9">
    <source>
        <dbReference type="SAM" id="MobiDB-lite"/>
    </source>
</evidence>
<dbReference type="NCBIfam" id="TIGR03654">
    <property type="entry name" value="L6_bact"/>
    <property type="match status" value="1"/>
</dbReference>
<evidence type="ECO:0000256" key="2">
    <source>
        <dbReference type="ARBA" id="ARBA00022730"/>
    </source>
</evidence>
<name>A0A9Q3W6U1_9GAMM</name>
<comment type="function">
    <text evidence="6 8">This protein binds to the 23S rRNA, and is important in its secondary structure. It is located near the subunit interface in the base of the L7/L12 stalk, and near the tRNA binding site of the peptidyltransferase center.</text>
</comment>
<keyword evidence="12" id="KW-1185">Reference proteome</keyword>
<dbReference type="SUPFAM" id="SSF56053">
    <property type="entry name" value="Ribosomal protein L6"/>
    <property type="match status" value="2"/>
</dbReference>
<dbReference type="KEGG" id="axe:P40_18180"/>
<evidence type="ECO:0000256" key="5">
    <source>
        <dbReference type="ARBA" id="ARBA00023274"/>
    </source>
</evidence>
<dbReference type="InterPro" id="IPR000702">
    <property type="entry name" value="Ribosomal_uL6-like"/>
</dbReference>
<dbReference type="InterPro" id="IPR036789">
    <property type="entry name" value="Ribosomal_uL6-like_a/b-dom_sf"/>
</dbReference>
<dbReference type="GeneID" id="94688248"/>
<keyword evidence="2 6" id="KW-0699">rRNA-binding</keyword>
<evidence type="ECO:0000256" key="4">
    <source>
        <dbReference type="ARBA" id="ARBA00022980"/>
    </source>
</evidence>
<dbReference type="GO" id="GO:0022625">
    <property type="term" value="C:cytosolic large ribosomal subunit"/>
    <property type="evidence" value="ECO:0007669"/>
    <property type="project" value="UniProtKB-UniRule"/>
</dbReference>
<comment type="subunit">
    <text evidence="6">Part of the 50S ribosomal subunit.</text>
</comment>
<sequence length="177" mass="19199">MSRVAKNPVNLPKGVEVAIDGQKVTVKGSKGSLEHQVHDLVEVAVDDGVFSVKPREESQQAWAVAGTTRALVNNMVTGVSAGFERRLLLNGVGYRAQAQGKTLNLTLGFSHPVAYELPEGITIETPSQTEIVIKGIDKQLVGQVAANVRGFRPPEPYKGKGVRYADEQVRRKEAKKK</sequence>
<keyword evidence="4 6" id="KW-0689">Ribosomal protein</keyword>
<keyword evidence="3 6" id="KW-0694">RNA-binding</keyword>
<accession>A0A9Q3W6U1</accession>
<evidence type="ECO:0000313" key="12">
    <source>
        <dbReference type="Proteomes" id="UP001107961"/>
    </source>
</evidence>
<evidence type="ECO:0000256" key="6">
    <source>
        <dbReference type="HAMAP-Rule" id="MF_01365"/>
    </source>
</evidence>
<dbReference type="AlphaFoldDB" id="A0A9Q3W6U1"/>
<comment type="similarity">
    <text evidence="1 6 7">Belongs to the universal ribosomal protein uL6 family.</text>
</comment>
<feature type="compositionally biased region" description="Basic and acidic residues" evidence="9">
    <location>
        <begin position="155"/>
        <end position="171"/>
    </location>
</feature>
<dbReference type="Pfam" id="PF00347">
    <property type="entry name" value="Ribosomal_L6"/>
    <property type="match status" value="2"/>
</dbReference>
<dbReference type="InterPro" id="IPR019906">
    <property type="entry name" value="Ribosomal_uL6_bac-type"/>
</dbReference>